<protein>
    <submittedName>
        <fullName evidence="2">Molybdate transport system substrate-binding protein</fullName>
    </submittedName>
</protein>
<sequence>MTVKILLMAVLALGGCASPAVESEGDEGIGGVPATSLAPEATGEITVLASDTLSEAFDLIRDGFQARNPRAFVVMAYTSNESLTRQIAGGEPPDVVATDDAAALRGVSSEKATFGSGRLTVAALDESPAAELFVDYLSDASAQRALIDTGVLRP</sequence>
<name>A0A327ZIY7_9ACTN</name>
<keyword evidence="3" id="KW-1185">Reference proteome</keyword>
<organism evidence="2 3">
    <name type="scientific">Actinoplanes lutulentus</name>
    <dbReference type="NCBI Taxonomy" id="1287878"/>
    <lineage>
        <taxon>Bacteria</taxon>
        <taxon>Bacillati</taxon>
        <taxon>Actinomycetota</taxon>
        <taxon>Actinomycetes</taxon>
        <taxon>Micromonosporales</taxon>
        <taxon>Micromonosporaceae</taxon>
        <taxon>Actinoplanes</taxon>
    </lineage>
</organism>
<dbReference type="Proteomes" id="UP000249341">
    <property type="component" value="Unassembled WGS sequence"/>
</dbReference>
<feature type="signal peptide" evidence="1">
    <location>
        <begin position="1"/>
        <end position="22"/>
    </location>
</feature>
<proteinExistence type="predicted"/>
<dbReference type="OrthoDB" id="3297123at2"/>
<comment type="caution">
    <text evidence="2">The sequence shown here is derived from an EMBL/GenBank/DDBJ whole genome shotgun (WGS) entry which is preliminary data.</text>
</comment>
<dbReference type="SUPFAM" id="SSF53850">
    <property type="entry name" value="Periplasmic binding protein-like II"/>
    <property type="match status" value="1"/>
</dbReference>
<gene>
    <name evidence="2" type="ORF">B0I29_105130</name>
</gene>
<dbReference type="Gene3D" id="3.40.190.10">
    <property type="entry name" value="Periplasmic binding protein-like II"/>
    <property type="match status" value="1"/>
</dbReference>
<dbReference type="RefSeq" id="WP_111649306.1">
    <property type="nucleotide sequence ID" value="NZ_JACHWI010000002.1"/>
</dbReference>
<accession>A0A327ZIY7</accession>
<keyword evidence="1" id="KW-0732">Signal</keyword>
<dbReference type="Pfam" id="PF13531">
    <property type="entry name" value="SBP_bac_11"/>
    <property type="match status" value="1"/>
</dbReference>
<evidence type="ECO:0000256" key="1">
    <source>
        <dbReference type="SAM" id="SignalP"/>
    </source>
</evidence>
<feature type="chain" id="PRO_5039543130" evidence="1">
    <location>
        <begin position="23"/>
        <end position="154"/>
    </location>
</feature>
<evidence type="ECO:0000313" key="2">
    <source>
        <dbReference type="EMBL" id="RAK38183.1"/>
    </source>
</evidence>
<dbReference type="PROSITE" id="PS51257">
    <property type="entry name" value="PROKAR_LIPOPROTEIN"/>
    <property type="match status" value="1"/>
</dbReference>
<reference evidence="2 3" key="1">
    <citation type="submission" date="2018-06" db="EMBL/GenBank/DDBJ databases">
        <title>Genomic Encyclopedia of Type Strains, Phase III (KMG-III): the genomes of soil and plant-associated and newly described type strains.</title>
        <authorList>
            <person name="Whitman W."/>
        </authorList>
    </citation>
    <scope>NUCLEOTIDE SEQUENCE [LARGE SCALE GENOMIC DNA]</scope>
    <source>
        <strain evidence="2 3">CGMCC 4.7090</strain>
    </source>
</reference>
<dbReference type="EMBL" id="QLMJ01000005">
    <property type="protein sequence ID" value="RAK38183.1"/>
    <property type="molecule type" value="Genomic_DNA"/>
</dbReference>
<evidence type="ECO:0000313" key="3">
    <source>
        <dbReference type="Proteomes" id="UP000249341"/>
    </source>
</evidence>
<dbReference type="AlphaFoldDB" id="A0A327ZIY7"/>